<gene>
    <name evidence="5 6" type="primary">cbiD</name>
    <name evidence="6" type="ORF">NFRAN_2702</name>
</gene>
<dbReference type="PANTHER" id="PTHR35863">
    <property type="entry name" value="COBALT-PRECORRIN-5B C(1)-METHYLTRANSFERASE"/>
    <property type="match status" value="1"/>
</dbReference>
<dbReference type="GO" id="GO:0043780">
    <property type="term" value="F:cobalt-precorrin-5B C1-methyltransferase activity"/>
    <property type="evidence" value="ECO:0007669"/>
    <property type="project" value="RHEA"/>
</dbReference>
<dbReference type="Gene3D" id="3.30.2110.10">
    <property type="entry name" value="CbiD-like"/>
    <property type="match status" value="1"/>
</dbReference>
<evidence type="ECO:0000256" key="2">
    <source>
        <dbReference type="ARBA" id="ARBA00022603"/>
    </source>
</evidence>
<keyword evidence="2 5" id="KW-0489">Methyltransferase</keyword>
<dbReference type="NCBIfam" id="NF000849">
    <property type="entry name" value="PRK00075.1-1"/>
    <property type="match status" value="1"/>
</dbReference>
<dbReference type="EMBL" id="LR216287">
    <property type="protein sequence ID" value="VFJ15024.1"/>
    <property type="molecule type" value="Genomic_DNA"/>
</dbReference>
<evidence type="ECO:0000256" key="5">
    <source>
        <dbReference type="HAMAP-Rule" id="MF_00787"/>
    </source>
</evidence>
<dbReference type="GO" id="GO:0019251">
    <property type="term" value="P:anaerobic cobalamin biosynthetic process"/>
    <property type="evidence" value="ECO:0007669"/>
    <property type="project" value="UniProtKB-UniRule"/>
</dbReference>
<protein>
    <recommendedName>
        <fullName evidence="5">Cobalt-precorrin-5B C(1)-methyltransferase</fullName>
        <ecNumber evidence="5">2.1.1.195</ecNumber>
    </recommendedName>
    <alternativeName>
        <fullName evidence="5">Cobalt-precorrin-6A synthase</fullName>
    </alternativeName>
</protein>
<dbReference type="InterPro" id="IPR036074">
    <property type="entry name" value="CbiD_sf"/>
</dbReference>
<keyword evidence="7" id="KW-1185">Reference proteome</keyword>
<dbReference type="SUPFAM" id="SSF111342">
    <property type="entry name" value="CbiD-like"/>
    <property type="match status" value="1"/>
</dbReference>
<dbReference type="AlphaFoldDB" id="A0A484IH93"/>
<dbReference type="Proteomes" id="UP000294299">
    <property type="component" value="Chromosome NFRAN"/>
</dbReference>
<evidence type="ECO:0000256" key="1">
    <source>
        <dbReference type="ARBA" id="ARBA00022573"/>
    </source>
</evidence>
<evidence type="ECO:0000256" key="3">
    <source>
        <dbReference type="ARBA" id="ARBA00022679"/>
    </source>
</evidence>
<organism evidence="6 7">
    <name type="scientific">Candidatus Nitrosocosmicus franklandianus</name>
    <dbReference type="NCBI Taxonomy" id="1798806"/>
    <lineage>
        <taxon>Archaea</taxon>
        <taxon>Nitrososphaerota</taxon>
        <taxon>Nitrososphaeria</taxon>
        <taxon>Nitrososphaerales</taxon>
        <taxon>Nitrososphaeraceae</taxon>
        <taxon>Candidatus Nitrosocosmicus</taxon>
    </lineage>
</organism>
<dbReference type="NCBIfam" id="TIGR00312">
    <property type="entry name" value="cbiD"/>
    <property type="match status" value="1"/>
</dbReference>
<evidence type="ECO:0000256" key="4">
    <source>
        <dbReference type="ARBA" id="ARBA00022691"/>
    </source>
</evidence>
<accession>A0A484IH93</accession>
<dbReference type="PIRSF" id="PIRSF026782">
    <property type="entry name" value="CbiD"/>
    <property type="match status" value="1"/>
</dbReference>
<comment type="function">
    <text evidence="5">Catalyzes the methylation of C-1 in cobalt-precorrin-5B to form cobalt-precorrin-6A.</text>
</comment>
<dbReference type="HAMAP" id="MF_00787">
    <property type="entry name" value="CbiD"/>
    <property type="match status" value="1"/>
</dbReference>
<comment type="pathway">
    <text evidence="5">Cofactor biosynthesis; adenosylcobalamin biosynthesis; cob(II)yrinate a,c-diamide from sirohydrochlorin (anaerobic route): step 6/10.</text>
</comment>
<keyword evidence="4 5" id="KW-0949">S-adenosyl-L-methionine</keyword>
<evidence type="ECO:0000313" key="6">
    <source>
        <dbReference type="EMBL" id="VFJ15024.1"/>
    </source>
</evidence>
<reference evidence="6 7" key="1">
    <citation type="submission" date="2019-02" db="EMBL/GenBank/DDBJ databases">
        <authorList>
            <person name="Lehtovirta-Morley E L."/>
        </authorList>
    </citation>
    <scope>NUCLEOTIDE SEQUENCE [LARGE SCALE GENOMIC DNA]</scope>
    <source>
        <strain evidence="6">NFRAN1</strain>
    </source>
</reference>
<dbReference type="KEGG" id="nfn:NFRAN_2702"/>
<comment type="catalytic activity">
    <reaction evidence="5">
        <text>Co-precorrin-5B + S-adenosyl-L-methionine = Co-precorrin-6A + S-adenosyl-L-homocysteine</text>
        <dbReference type="Rhea" id="RHEA:26285"/>
        <dbReference type="ChEBI" id="CHEBI:57856"/>
        <dbReference type="ChEBI" id="CHEBI:59789"/>
        <dbReference type="ChEBI" id="CHEBI:60063"/>
        <dbReference type="ChEBI" id="CHEBI:60064"/>
        <dbReference type="EC" id="2.1.1.195"/>
    </reaction>
</comment>
<evidence type="ECO:0000313" key="7">
    <source>
        <dbReference type="Proteomes" id="UP000294299"/>
    </source>
</evidence>
<sequence>MNVCFLASSTDQIPNDLTIAEEEQDLPKEIKEKKKKGQLRTGLTTGTTASAATKAALYTLLTKKIVHEIQVTLPKGMMVKLPIKWTQVTHSSVTCAVIKDGGDDPDVTHGAEICSTVEFTSDIGTIQIEGGVGVGKVTKPGLGLPIGSWAINPVPMKMIKDSVNEILTSIAPSPSSVGLRITIAVPKGAELALKTDNPRLGILGGISILGTTGIVLPYSTASFAAAIRQGLDVGIAQKADTFILTTGGRSEDFMKKLLGDKYPDHCYVQMGDFAGYSVKQCHDKGVKKIFIGGFIGKLTKIAMGVKQTHVRGSHVSMDFMAQLAREAGASEEIINLILNANTARHVSEIIDSHSTTGFYNLVCREAARQLESYSGKDLKIEVILFDFEGKLAGRFST</sequence>
<dbReference type="InterPro" id="IPR002748">
    <property type="entry name" value="CbiD"/>
</dbReference>
<dbReference type="Pfam" id="PF01888">
    <property type="entry name" value="CbiD"/>
    <property type="match status" value="1"/>
</dbReference>
<dbReference type="EC" id="2.1.1.195" evidence="5"/>
<name>A0A484IH93_9ARCH</name>
<dbReference type="PANTHER" id="PTHR35863:SF1">
    <property type="entry name" value="COBALT-PRECORRIN-5B C(1)-METHYLTRANSFERASE"/>
    <property type="match status" value="1"/>
</dbReference>
<dbReference type="GO" id="GO:0032259">
    <property type="term" value="P:methylation"/>
    <property type="evidence" value="ECO:0007669"/>
    <property type="project" value="UniProtKB-KW"/>
</dbReference>
<comment type="similarity">
    <text evidence="5">Belongs to the CbiD family.</text>
</comment>
<keyword evidence="3 5" id="KW-0808">Transferase</keyword>
<proteinExistence type="inferred from homology"/>
<keyword evidence="1 5" id="KW-0169">Cobalamin biosynthesis</keyword>
<dbReference type="UniPathway" id="UPA00148">
    <property type="reaction ID" value="UER00227"/>
</dbReference>